<evidence type="ECO:0000313" key="2">
    <source>
        <dbReference type="Proteomes" id="UP001589738"/>
    </source>
</evidence>
<protein>
    <submittedName>
        <fullName evidence="1">Uncharacterized protein</fullName>
    </submittedName>
</protein>
<accession>A0ABV6KVF5</accession>
<dbReference type="EMBL" id="JBHLUU010000119">
    <property type="protein sequence ID" value="MFC0477300.1"/>
    <property type="molecule type" value="Genomic_DNA"/>
</dbReference>
<sequence length="133" mass="15932">MKKNMELIFKTIDGVSLWKINRMLKKLSKSKLMILEQMKDEKIVIHLPSKPEREVTSLEMKRELLSEVVQLDGFESFNVSVLENCRPVYKEQITKYGLYRWIELPLPNQIQYEYNFAEMKESIINNYEVRPIM</sequence>
<comment type="caution">
    <text evidence="1">The sequence shown here is derived from an EMBL/GenBank/DDBJ whole genome shotgun (WGS) entry which is preliminary data.</text>
</comment>
<evidence type="ECO:0000313" key="1">
    <source>
        <dbReference type="EMBL" id="MFC0477300.1"/>
    </source>
</evidence>
<dbReference type="Proteomes" id="UP001589738">
    <property type="component" value="Unassembled WGS sequence"/>
</dbReference>
<proteinExistence type="predicted"/>
<name>A0ABV6KVF5_9BACI</name>
<organism evidence="1 2">
    <name type="scientific">Robertmurraya beringensis</name>
    <dbReference type="NCBI Taxonomy" id="641660"/>
    <lineage>
        <taxon>Bacteria</taxon>
        <taxon>Bacillati</taxon>
        <taxon>Bacillota</taxon>
        <taxon>Bacilli</taxon>
        <taxon>Bacillales</taxon>
        <taxon>Bacillaceae</taxon>
        <taxon>Robertmurraya</taxon>
    </lineage>
</organism>
<dbReference type="RefSeq" id="WP_160546351.1">
    <property type="nucleotide sequence ID" value="NZ_JBHLUU010000119.1"/>
</dbReference>
<keyword evidence="2" id="KW-1185">Reference proteome</keyword>
<gene>
    <name evidence="1" type="ORF">ACFFHF_19045</name>
</gene>
<reference evidence="1 2" key="1">
    <citation type="submission" date="2024-09" db="EMBL/GenBank/DDBJ databases">
        <authorList>
            <person name="Sun Q."/>
            <person name="Mori K."/>
        </authorList>
    </citation>
    <scope>NUCLEOTIDE SEQUENCE [LARGE SCALE GENOMIC DNA]</scope>
    <source>
        <strain evidence="1 2">CGMCC 1.9126</strain>
    </source>
</reference>